<evidence type="ECO:0000313" key="3">
    <source>
        <dbReference type="EMBL" id="EJW94647.1"/>
    </source>
</evidence>
<dbReference type="InterPro" id="IPR006665">
    <property type="entry name" value="OmpA-like"/>
</dbReference>
<feature type="domain" description="OmpA-like" evidence="2">
    <location>
        <begin position="310"/>
        <end position="419"/>
    </location>
</feature>
<evidence type="ECO:0000259" key="2">
    <source>
        <dbReference type="PROSITE" id="PS51123"/>
    </source>
</evidence>
<dbReference type="Pfam" id="PF00691">
    <property type="entry name" value="OmpA"/>
    <property type="match status" value="1"/>
</dbReference>
<dbReference type="InterPro" id="IPR036737">
    <property type="entry name" value="OmpA-like_sf"/>
</dbReference>
<comment type="caution">
    <text evidence="3">The sequence shown here is derived from an EMBL/GenBank/DDBJ whole genome shotgun (WGS) entry which is preliminary data.</text>
</comment>
<proteinExistence type="predicted"/>
<dbReference type="PANTHER" id="PTHR30329">
    <property type="entry name" value="STATOR ELEMENT OF FLAGELLAR MOTOR COMPLEX"/>
    <property type="match status" value="1"/>
</dbReference>
<dbReference type="AlphaFoldDB" id="J9FYM6"/>
<accession>J9FYM6</accession>
<protein>
    <submittedName>
        <fullName evidence="3">Major outer membrane protein OmpA family protein</fullName>
    </submittedName>
</protein>
<dbReference type="PANTHER" id="PTHR30329:SF21">
    <property type="entry name" value="LIPOPROTEIN YIAD-RELATED"/>
    <property type="match status" value="1"/>
</dbReference>
<reference evidence="3" key="1">
    <citation type="journal article" date="2012" name="PLoS ONE">
        <title>Gene sets for utilization of primary and secondary nutrition supplies in the distal gut of endangered iberian lynx.</title>
        <authorList>
            <person name="Alcaide M."/>
            <person name="Messina E."/>
            <person name="Richter M."/>
            <person name="Bargiela R."/>
            <person name="Peplies J."/>
            <person name="Huws S.A."/>
            <person name="Newbold C.J."/>
            <person name="Golyshin P.N."/>
            <person name="Simon M.A."/>
            <person name="Lopez G."/>
            <person name="Yakimov M.M."/>
            <person name="Ferrer M."/>
        </authorList>
    </citation>
    <scope>NUCLEOTIDE SEQUENCE</scope>
</reference>
<dbReference type="InterPro" id="IPR011250">
    <property type="entry name" value="OMP/PagP_B-barrel"/>
</dbReference>
<sequence length="419" mass="47476">MILQTDKSLDKTIVFSRLSTTNQSVVPSFMNKIILTLALAGLAFGLQAQNYEVPLKNGVITNGFWSNWFVSGGVNFNAAYTSEEQLSNKNPFSSDRGTFGFDLSLGKWFTPGIGLRTKFEGLWSKQVINAQRHDAYRFWHLHEDVLFNLSNLLYGYNEDRVWNFIPYVGLGVARNLSYDRNEIVYNLGILNNFRISRHWSAFVDLHARAMDGSFDAAPVDVWSSHERFSIRHFDKMLGLSIGVTYHIGKSKWDKAPDLETVMMMNQEQLDALNASLHDQQMENDRLRRMLEDKEEAEQPTPGPAPQTDPVDSTLGSVSHSLFFHLGNTQLVNRRDLVDLKSLVEWANANKRQLVVRGYADSKTGSVDYNQQLSEARAQAVAEELVKMGCPRERLVIEAKGGVDELAPFSYNRRVVVSLK</sequence>
<evidence type="ECO:0000256" key="1">
    <source>
        <dbReference type="SAM" id="MobiDB-lite"/>
    </source>
</evidence>
<dbReference type="EMBL" id="AMCI01006253">
    <property type="protein sequence ID" value="EJW94647.1"/>
    <property type="molecule type" value="Genomic_DNA"/>
</dbReference>
<dbReference type="SUPFAM" id="SSF103088">
    <property type="entry name" value="OmpA-like"/>
    <property type="match status" value="1"/>
</dbReference>
<dbReference type="PROSITE" id="PS51123">
    <property type="entry name" value="OMPA_2"/>
    <property type="match status" value="1"/>
</dbReference>
<organism evidence="3">
    <name type="scientific">gut metagenome</name>
    <dbReference type="NCBI Taxonomy" id="749906"/>
    <lineage>
        <taxon>unclassified sequences</taxon>
        <taxon>metagenomes</taxon>
        <taxon>organismal metagenomes</taxon>
    </lineage>
</organism>
<dbReference type="SUPFAM" id="SSF56925">
    <property type="entry name" value="OMPA-like"/>
    <property type="match status" value="1"/>
</dbReference>
<gene>
    <name evidence="3" type="ORF">EVA_17248</name>
</gene>
<dbReference type="Gene3D" id="3.30.1330.60">
    <property type="entry name" value="OmpA-like domain"/>
    <property type="match status" value="1"/>
</dbReference>
<dbReference type="InterPro" id="IPR050330">
    <property type="entry name" value="Bact_OuterMem_StrucFunc"/>
</dbReference>
<name>J9FYM6_9ZZZZ</name>
<dbReference type="CDD" id="cd07185">
    <property type="entry name" value="OmpA_C-like"/>
    <property type="match status" value="1"/>
</dbReference>
<feature type="region of interest" description="Disordered" evidence="1">
    <location>
        <begin position="292"/>
        <end position="311"/>
    </location>
</feature>